<evidence type="ECO:0000256" key="6">
    <source>
        <dbReference type="ARBA" id="ARBA00022833"/>
    </source>
</evidence>
<evidence type="ECO:0000256" key="3">
    <source>
        <dbReference type="ARBA" id="ARBA00022723"/>
    </source>
</evidence>
<name>A0ABD2WUB2_9HYME</name>
<reference evidence="11 12" key="1">
    <citation type="journal article" date="2024" name="bioRxiv">
        <title>A reference genome for Trichogramma kaykai: A tiny desert-dwelling parasitoid wasp with competing sex-ratio distorters.</title>
        <authorList>
            <person name="Culotta J."/>
            <person name="Lindsey A.R."/>
        </authorList>
    </citation>
    <scope>NUCLEOTIDE SEQUENCE [LARGE SCALE GENOMIC DNA]</scope>
    <source>
        <strain evidence="11 12">KSX58</strain>
    </source>
</reference>
<feature type="domain" description="C2H2-type" evidence="10">
    <location>
        <begin position="171"/>
        <end position="199"/>
    </location>
</feature>
<dbReference type="InterPro" id="IPR003822">
    <property type="entry name" value="PAH"/>
</dbReference>
<dbReference type="InterPro" id="IPR036600">
    <property type="entry name" value="PAH_sf"/>
</dbReference>
<dbReference type="Pfam" id="PF00096">
    <property type="entry name" value="zf-C2H2"/>
    <property type="match status" value="2"/>
</dbReference>
<evidence type="ECO:0000256" key="5">
    <source>
        <dbReference type="ARBA" id="ARBA00022771"/>
    </source>
</evidence>
<evidence type="ECO:0000313" key="11">
    <source>
        <dbReference type="EMBL" id="KAL3396164.1"/>
    </source>
</evidence>
<dbReference type="PROSITE" id="PS00028">
    <property type="entry name" value="ZINC_FINGER_C2H2_1"/>
    <property type="match status" value="1"/>
</dbReference>
<dbReference type="Pfam" id="PF02671">
    <property type="entry name" value="PAH"/>
    <property type="match status" value="1"/>
</dbReference>
<dbReference type="Gene3D" id="3.30.160.60">
    <property type="entry name" value="Classic Zinc Finger"/>
    <property type="match status" value="2"/>
</dbReference>
<keyword evidence="6" id="KW-0862">Zinc</keyword>
<dbReference type="InterPro" id="IPR036236">
    <property type="entry name" value="Znf_C2H2_sf"/>
</dbReference>
<dbReference type="InterPro" id="IPR013087">
    <property type="entry name" value="Znf_C2H2_type"/>
</dbReference>
<evidence type="ECO:0000256" key="9">
    <source>
        <dbReference type="PROSITE-ProRule" id="PRU00810"/>
    </source>
</evidence>
<dbReference type="SMART" id="SM00355">
    <property type="entry name" value="ZnF_C2H2"/>
    <property type="match status" value="2"/>
</dbReference>
<gene>
    <name evidence="11" type="ORF">TKK_010028</name>
</gene>
<proteinExistence type="predicted"/>
<feature type="domain" description="C2H2-type" evidence="10">
    <location>
        <begin position="140"/>
        <end position="170"/>
    </location>
</feature>
<dbReference type="PROSITE" id="PS50157">
    <property type="entry name" value="ZINC_FINGER_C2H2_2"/>
    <property type="match status" value="2"/>
</dbReference>
<evidence type="ECO:0000256" key="1">
    <source>
        <dbReference type="ARBA" id="ARBA00004123"/>
    </source>
</evidence>
<keyword evidence="12" id="KW-1185">Reference proteome</keyword>
<evidence type="ECO:0000256" key="2">
    <source>
        <dbReference type="ARBA" id="ARBA00022491"/>
    </source>
</evidence>
<comment type="caution">
    <text evidence="11">The sequence shown here is derived from an EMBL/GenBank/DDBJ whole genome shotgun (WGS) entry which is preliminary data.</text>
</comment>
<dbReference type="FunFam" id="3.30.160.60:FF:000100">
    <property type="entry name" value="Zinc finger 45-like"/>
    <property type="match status" value="1"/>
</dbReference>
<dbReference type="PANTHER" id="PTHR12346:SF0">
    <property type="entry name" value="SIN3A, ISOFORM G"/>
    <property type="match status" value="1"/>
</dbReference>
<accession>A0ABD2WUB2</accession>
<organism evidence="11 12">
    <name type="scientific">Trichogramma kaykai</name>
    <dbReference type="NCBI Taxonomy" id="54128"/>
    <lineage>
        <taxon>Eukaryota</taxon>
        <taxon>Metazoa</taxon>
        <taxon>Ecdysozoa</taxon>
        <taxon>Arthropoda</taxon>
        <taxon>Hexapoda</taxon>
        <taxon>Insecta</taxon>
        <taxon>Pterygota</taxon>
        <taxon>Neoptera</taxon>
        <taxon>Endopterygota</taxon>
        <taxon>Hymenoptera</taxon>
        <taxon>Apocrita</taxon>
        <taxon>Proctotrupomorpha</taxon>
        <taxon>Chalcidoidea</taxon>
        <taxon>Trichogrammatidae</taxon>
        <taxon>Trichogramma</taxon>
    </lineage>
</organism>
<evidence type="ECO:0000259" key="10">
    <source>
        <dbReference type="PROSITE" id="PS50157"/>
    </source>
</evidence>
<dbReference type="GO" id="GO:0008270">
    <property type="term" value="F:zinc ion binding"/>
    <property type="evidence" value="ECO:0007669"/>
    <property type="project" value="UniProtKB-KW"/>
</dbReference>
<dbReference type="GO" id="GO:0005634">
    <property type="term" value="C:nucleus"/>
    <property type="evidence" value="ECO:0007669"/>
    <property type="project" value="UniProtKB-SubCell"/>
</dbReference>
<sequence length="218" mass="25126">MSNKVTSTSDKAIVSQSCNFVQEFQRFEIDNALLYAYQVKAKLRDNPKLYEDFLIMMKYYESGEIDQLGVFRRIGHIFQEHPELIVGFNQVLTPGFSIQVQTNDQGCAVRVSLCMSISPPTIMPNLNKLINEDHNGRKFFECTICHKSFGRKDNLKSSLNVNLVHNRIKPFECEICHKSFGQKVTLQIHLNSVHNQSKPRGCEICHKHLDKKVNSEFM</sequence>
<keyword evidence="2" id="KW-0678">Repressor</keyword>
<dbReference type="SUPFAM" id="SSF47762">
    <property type="entry name" value="PAH2 domain"/>
    <property type="match status" value="1"/>
</dbReference>
<protein>
    <recommendedName>
        <fullName evidence="10">C2H2-type domain-containing protein</fullName>
    </recommendedName>
</protein>
<evidence type="ECO:0000256" key="7">
    <source>
        <dbReference type="ARBA" id="ARBA00023242"/>
    </source>
</evidence>
<dbReference type="EMBL" id="JBJJXI010000074">
    <property type="protein sequence ID" value="KAL3396164.1"/>
    <property type="molecule type" value="Genomic_DNA"/>
</dbReference>
<keyword evidence="5 8" id="KW-0863">Zinc-finger</keyword>
<dbReference type="InterPro" id="IPR039774">
    <property type="entry name" value="Sin3-like"/>
</dbReference>
<dbReference type="PROSITE" id="PS51477">
    <property type="entry name" value="PAH"/>
    <property type="match status" value="1"/>
</dbReference>
<comment type="subcellular location">
    <subcellularLocation>
        <location evidence="1 9">Nucleus</location>
    </subcellularLocation>
</comment>
<dbReference type="Gene3D" id="1.20.1160.11">
    <property type="entry name" value="Paired amphipathic helix"/>
    <property type="match status" value="1"/>
</dbReference>
<keyword evidence="7 9" id="KW-0539">Nucleus</keyword>
<dbReference type="AlphaFoldDB" id="A0ABD2WUB2"/>
<dbReference type="SUPFAM" id="SSF57667">
    <property type="entry name" value="beta-beta-alpha zinc fingers"/>
    <property type="match status" value="1"/>
</dbReference>
<evidence type="ECO:0000313" key="12">
    <source>
        <dbReference type="Proteomes" id="UP001627154"/>
    </source>
</evidence>
<evidence type="ECO:0000256" key="4">
    <source>
        <dbReference type="ARBA" id="ARBA00022737"/>
    </source>
</evidence>
<dbReference type="PANTHER" id="PTHR12346">
    <property type="entry name" value="SIN3B-RELATED"/>
    <property type="match status" value="1"/>
</dbReference>
<keyword evidence="3" id="KW-0479">Metal-binding</keyword>
<keyword evidence="4" id="KW-0677">Repeat</keyword>
<evidence type="ECO:0000256" key="8">
    <source>
        <dbReference type="PROSITE-ProRule" id="PRU00042"/>
    </source>
</evidence>
<dbReference type="Proteomes" id="UP001627154">
    <property type="component" value="Unassembled WGS sequence"/>
</dbReference>